<evidence type="ECO:0000313" key="13">
    <source>
        <dbReference type="EMBL" id="RMI32211.1"/>
    </source>
</evidence>
<evidence type="ECO:0000256" key="4">
    <source>
        <dbReference type="ARBA" id="ARBA00022485"/>
    </source>
</evidence>
<keyword evidence="14" id="KW-1185">Reference proteome</keyword>
<evidence type="ECO:0000256" key="1">
    <source>
        <dbReference type="ARBA" id="ARBA00001966"/>
    </source>
</evidence>
<comment type="caution">
    <text evidence="13">The sequence shown here is derived from an EMBL/GenBank/DDBJ whole genome shotgun (WGS) entry which is preliminary data.</text>
</comment>
<feature type="domain" description="4Fe-4S Wbl-type" evidence="12">
    <location>
        <begin position="27"/>
        <end position="84"/>
    </location>
</feature>
<comment type="similarity">
    <text evidence="3">Belongs to the WhiB family.</text>
</comment>
<evidence type="ECO:0000256" key="3">
    <source>
        <dbReference type="ARBA" id="ARBA00006597"/>
    </source>
</evidence>
<keyword evidence="4" id="KW-0004">4Fe-4S</keyword>
<evidence type="ECO:0000256" key="8">
    <source>
        <dbReference type="ARBA" id="ARBA00023015"/>
    </source>
</evidence>
<evidence type="ECO:0000256" key="5">
    <source>
        <dbReference type="ARBA" id="ARBA00022723"/>
    </source>
</evidence>
<evidence type="ECO:0000259" key="12">
    <source>
        <dbReference type="PROSITE" id="PS51674"/>
    </source>
</evidence>
<proteinExistence type="inferred from homology"/>
<evidence type="ECO:0000313" key="14">
    <source>
        <dbReference type="Proteomes" id="UP000279275"/>
    </source>
</evidence>
<protein>
    <submittedName>
        <fullName evidence="13">WhiB family transcriptional regulator</fullName>
    </submittedName>
</protein>
<dbReference type="PROSITE" id="PS51674">
    <property type="entry name" value="4FE4S_WBL"/>
    <property type="match status" value="1"/>
</dbReference>
<dbReference type="Proteomes" id="UP000279275">
    <property type="component" value="Unassembled WGS sequence"/>
</dbReference>
<accession>A0A3M2L3T8</accession>
<sequence length="87" mass="9523">MTTAVQDFTLVDLLPVSDSQSAWAQAACKGDPNHEAWFPWPSQDFDYARRVCAGCPIAEQCGRFAASTGQSGVWGGREYDRGKVVRP</sequence>
<name>A0A3M2L3T8_9NOCA</name>
<organism evidence="13 14">
    <name type="scientific">Nocardia stercoris</name>
    <dbReference type="NCBI Taxonomy" id="2483361"/>
    <lineage>
        <taxon>Bacteria</taxon>
        <taxon>Bacillati</taxon>
        <taxon>Actinomycetota</taxon>
        <taxon>Actinomycetes</taxon>
        <taxon>Mycobacteriales</taxon>
        <taxon>Nocardiaceae</taxon>
        <taxon>Nocardia</taxon>
    </lineage>
</organism>
<keyword evidence="7" id="KW-0411">Iron-sulfur</keyword>
<dbReference type="GO" id="GO:0045892">
    <property type="term" value="P:negative regulation of DNA-templated transcription"/>
    <property type="evidence" value="ECO:0007669"/>
    <property type="project" value="TreeGrafter"/>
</dbReference>
<dbReference type="PANTHER" id="PTHR38839">
    <property type="entry name" value="TRANSCRIPTIONAL REGULATOR WHID-RELATED"/>
    <property type="match status" value="1"/>
</dbReference>
<gene>
    <name evidence="13" type="ORF">EBN03_14520</name>
</gene>
<dbReference type="GO" id="GO:0003677">
    <property type="term" value="F:DNA binding"/>
    <property type="evidence" value="ECO:0007669"/>
    <property type="project" value="UniProtKB-KW"/>
</dbReference>
<dbReference type="RefSeq" id="WP_122188553.1">
    <property type="nucleotide sequence ID" value="NZ_RFFH01000005.1"/>
</dbReference>
<evidence type="ECO:0000256" key="2">
    <source>
        <dbReference type="ARBA" id="ARBA00004496"/>
    </source>
</evidence>
<keyword evidence="10" id="KW-1015">Disulfide bond</keyword>
<comment type="cofactor">
    <cofactor evidence="1">
        <name>[4Fe-4S] cluster</name>
        <dbReference type="ChEBI" id="CHEBI:49883"/>
    </cofactor>
</comment>
<dbReference type="AlphaFoldDB" id="A0A3M2L3T8"/>
<dbReference type="GO" id="GO:0051539">
    <property type="term" value="F:4 iron, 4 sulfur cluster binding"/>
    <property type="evidence" value="ECO:0007669"/>
    <property type="project" value="UniProtKB-KW"/>
</dbReference>
<evidence type="ECO:0000256" key="6">
    <source>
        <dbReference type="ARBA" id="ARBA00023004"/>
    </source>
</evidence>
<dbReference type="Pfam" id="PF02467">
    <property type="entry name" value="Whib"/>
    <property type="match status" value="1"/>
</dbReference>
<comment type="subcellular location">
    <subcellularLocation>
        <location evidence="2">Cytoplasm</location>
    </subcellularLocation>
</comment>
<dbReference type="PANTHER" id="PTHR38839:SF2">
    <property type="entry name" value="TRANSCRIPTIONAL REGULATOR WHIB7-RELATED"/>
    <property type="match status" value="1"/>
</dbReference>
<keyword evidence="5" id="KW-0479">Metal-binding</keyword>
<keyword evidence="9" id="KW-0238">DNA-binding</keyword>
<dbReference type="OrthoDB" id="4381475at2"/>
<keyword evidence="6" id="KW-0408">Iron</keyword>
<evidence type="ECO:0000256" key="10">
    <source>
        <dbReference type="ARBA" id="ARBA00023157"/>
    </source>
</evidence>
<dbReference type="InterPro" id="IPR034768">
    <property type="entry name" value="4FE4S_WBL"/>
</dbReference>
<dbReference type="GO" id="GO:0047134">
    <property type="term" value="F:protein-disulfide reductase [NAD(P)H] activity"/>
    <property type="evidence" value="ECO:0007669"/>
    <property type="project" value="TreeGrafter"/>
</dbReference>
<evidence type="ECO:0000256" key="11">
    <source>
        <dbReference type="ARBA" id="ARBA00023163"/>
    </source>
</evidence>
<dbReference type="GO" id="GO:0005737">
    <property type="term" value="C:cytoplasm"/>
    <property type="evidence" value="ECO:0007669"/>
    <property type="project" value="UniProtKB-SubCell"/>
</dbReference>
<reference evidence="13 14" key="1">
    <citation type="submission" date="2018-10" db="EMBL/GenBank/DDBJ databases">
        <title>Isolation from cow dung.</title>
        <authorList>
            <person name="Ling L."/>
        </authorList>
    </citation>
    <scope>NUCLEOTIDE SEQUENCE [LARGE SCALE GENOMIC DNA]</scope>
    <source>
        <strain evidence="13 14">NEAU-LL90</strain>
    </source>
</reference>
<evidence type="ECO:0000256" key="9">
    <source>
        <dbReference type="ARBA" id="ARBA00023125"/>
    </source>
</evidence>
<dbReference type="InterPro" id="IPR003482">
    <property type="entry name" value="Whib"/>
</dbReference>
<keyword evidence="8" id="KW-0805">Transcription regulation</keyword>
<keyword evidence="11" id="KW-0804">Transcription</keyword>
<dbReference type="GO" id="GO:0045454">
    <property type="term" value="P:cell redox homeostasis"/>
    <property type="evidence" value="ECO:0007669"/>
    <property type="project" value="TreeGrafter"/>
</dbReference>
<dbReference type="EMBL" id="RFFH01000005">
    <property type="protein sequence ID" value="RMI32211.1"/>
    <property type="molecule type" value="Genomic_DNA"/>
</dbReference>
<evidence type="ECO:0000256" key="7">
    <source>
        <dbReference type="ARBA" id="ARBA00023014"/>
    </source>
</evidence>
<dbReference type="GO" id="GO:0046872">
    <property type="term" value="F:metal ion binding"/>
    <property type="evidence" value="ECO:0007669"/>
    <property type="project" value="UniProtKB-KW"/>
</dbReference>